<dbReference type="GO" id="GO:0005524">
    <property type="term" value="F:ATP binding"/>
    <property type="evidence" value="ECO:0007669"/>
    <property type="project" value="UniProtKB-KW"/>
</dbReference>
<keyword evidence="4" id="KW-0436">Ligase</keyword>
<dbReference type="GO" id="GO:0035999">
    <property type="term" value="P:tetrahydrofolate interconversion"/>
    <property type="evidence" value="ECO:0007669"/>
    <property type="project" value="TreeGrafter"/>
</dbReference>
<sequence>MSPDSPTAIPTGAHGQDRAALRRELLARRERLEDRDTKDAALSAALLRKLIALRPACLGAYCATRGEFNPLPILAQLARALPGVRFALPVVDARARRMRFVPWMPGDAMQAGAYGIDEPAHAAATAEPDTLLVPCVGFVEAGLRLGYGGGYYDRYLAGRSEVYTIGLAYAACELDDLRAEPHDQLLDLILTETGAHGLDADAADTQG</sequence>
<dbReference type="PANTHER" id="PTHR23407:SF1">
    <property type="entry name" value="5-FORMYLTETRAHYDROFOLATE CYCLO-LIGASE"/>
    <property type="match status" value="1"/>
</dbReference>
<comment type="caution">
    <text evidence="4">The sequence shown here is derived from an EMBL/GenBank/DDBJ whole genome shotgun (WGS) entry which is preliminary data.</text>
</comment>
<keyword evidence="2" id="KW-0547">Nucleotide-binding</keyword>
<evidence type="ECO:0000313" key="4">
    <source>
        <dbReference type="EMBL" id="OIQ90974.1"/>
    </source>
</evidence>
<dbReference type="PANTHER" id="PTHR23407">
    <property type="entry name" value="ATPASE INHIBITOR/5-FORMYLTETRAHYDROFOLATE CYCLO-LIGASE"/>
    <property type="match status" value="1"/>
</dbReference>
<dbReference type="Pfam" id="PF01812">
    <property type="entry name" value="5-FTHF_cyc-lig"/>
    <property type="match status" value="1"/>
</dbReference>
<dbReference type="NCBIfam" id="TIGR02727">
    <property type="entry name" value="MTHFS_bact"/>
    <property type="match status" value="1"/>
</dbReference>
<dbReference type="InterPro" id="IPR037171">
    <property type="entry name" value="NagB/RpiA_transferase-like"/>
</dbReference>
<comment type="similarity">
    <text evidence="1">Belongs to the 5-formyltetrahydrofolate cyclo-ligase family.</text>
</comment>
<dbReference type="Gene3D" id="3.40.50.10420">
    <property type="entry name" value="NagB/RpiA/CoA transferase-like"/>
    <property type="match status" value="1"/>
</dbReference>
<organism evidence="4">
    <name type="scientific">mine drainage metagenome</name>
    <dbReference type="NCBI Taxonomy" id="410659"/>
    <lineage>
        <taxon>unclassified sequences</taxon>
        <taxon>metagenomes</taxon>
        <taxon>ecological metagenomes</taxon>
    </lineage>
</organism>
<evidence type="ECO:0000256" key="3">
    <source>
        <dbReference type="ARBA" id="ARBA00022840"/>
    </source>
</evidence>
<evidence type="ECO:0000256" key="1">
    <source>
        <dbReference type="ARBA" id="ARBA00010638"/>
    </source>
</evidence>
<dbReference type="InterPro" id="IPR002698">
    <property type="entry name" value="FTHF_cligase"/>
</dbReference>
<dbReference type="PIRSF" id="PIRSF006806">
    <property type="entry name" value="FTHF_cligase"/>
    <property type="match status" value="1"/>
</dbReference>
<dbReference type="EMBL" id="MLJW01000274">
    <property type="protein sequence ID" value="OIQ90974.1"/>
    <property type="molecule type" value="Genomic_DNA"/>
</dbReference>
<dbReference type="EC" id="6.3.3.2" evidence="4"/>
<protein>
    <submittedName>
        <fullName evidence="4">Putative 5-formyltetrahydrofolate cyclo-ligase</fullName>
        <ecNumber evidence="4">6.3.3.2</ecNumber>
    </submittedName>
</protein>
<gene>
    <name evidence="4" type="ORF">GALL_271140</name>
</gene>
<evidence type="ECO:0000256" key="2">
    <source>
        <dbReference type="ARBA" id="ARBA00022741"/>
    </source>
</evidence>
<proteinExistence type="inferred from homology"/>
<dbReference type="SUPFAM" id="SSF100950">
    <property type="entry name" value="NagB/RpiA/CoA transferase-like"/>
    <property type="match status" value="1"/>
</dbReference>
<accession>A0A1J5R4V6</accession>
<reference evidence="4" key="1">
    <citation type="submission" date="2016-10" db="EMBL/GenBank/DDBJ databases">
        <title>Sequence of Gallionella enrichment culture.</title>
        <authorList>
            <person name="Poehlein A."/>
            <person name="Muehling M."/>
            <person name="Daniel R."/>
        </authorList>
    </citation>
    <scope>NUCLEOTIDE SEQUENCE</scope>
</reference>
<dbReference type="GO" id="GO:0009396">
    <property type="term" value="P:folic acid-containing compound biosynthetic process"/>
    <property type="evidence" value="ECO:0007669"/>
    <property type="project" value="TreeGrafter"/>
</dbReference>
<dbReference type="InterPro" id="IPR024185">
    <property type="entry name" value="FTHF_cligase-like_sf"/>
</dbReference>
<dbReference type="GO" id="GO:0030272">
    <property type="term" value="F:5-formyltetrahydrofolate cyclo-ligase activity"/>
    <property type="evidence" value="ECO:0007669"/>
    <property type="project" value="UniProtKB-EC"/>
</dbReference>
<keyword evidence="3" id="KW-0067">ATP-binding</keyword>
<dbReference type="AlphaFoldDB" id="A0A1J5R4V6"/>
<name>A0A1J5R4V6_9ZZZZ</name>